<protein>
    <submittedName>
        <fullName evidence="1">DKNYY family protein</fullName>
    </submittedName>
</protein>
<keyword evidence="2" id="KW-1185">Reference proteome</keyword>
<evidence type="ECO:0000313" key="2">
    <source>
        <dbReference type="Proteomes" id="UP001444146"/>
    </source>
</evidence>
<comment type="caution">
    <text evidence="1">The sequence shown here is derived from an EMBL/GenBank/DDBJ whole genome shotgun (WGS) entry which is preliminary data.</text>
</comment>
<name>A0ABV0HPR8_9ENTR</name>
<dbReference type="Proteomes" id="UP001444146">
    <property type="component" value="Unassembled WGS sequence"/>
</dbReference>
<sequence>MRYRNVVCLLSFSLLLPPAWGCRLDEPDHLAYQKQGRGVAYVFNNTESTRTLSRLPDVNFKQLRRLADLSKTPDKDPYWKYQQPLTHLATDYYAEGVNATLLRASYHSDGRYILWAGEVIRNPAGVPPVDVASFRVFGRFAVDKNSLYFDGVRTEPNEGVDISTMDAVRINKPWAGYYDPAFAEVLRDKNYLYLRGHRADAPDSFTIQAQKSWDQRGRFYPIHPCVARPIGPWDTLARTATQVIINGHALDADPDTFAIVRWLPGTQFIYRDKNGVKRTSLAEKNAEPPSHALSRKDCSANFNMLEDKVTWLKDWNRGTCEMKTIPGLDPEQFHPLNDSVAQYQDRLYSIKISEFGERSLAVITLDDPHLIINRRFTAGKRHGYLLTTDGNVAVFASSGPLVLLDNRIPNEREAHTMDDQYHPNWFARDDRYVYIFTGTQLYRYATAWPQYAHVVGQTLRSGYGSAESWAGGVLVTLEGKYADAYFTPRKVK</sequence>
<gene>
    <name evidence="1" type="ORF">VSR74_21435</name>
</gene>
<organism evidence="1 2">
    <name type="scientific">Pseudocitrobacter cyperus</name>
    <dbReference type="NCBI Taxonomy" id="3112843"/>
    <lineage>
        <taxon>Bacteria</taxon>
        <taxon>Pseudomonadati</taxon>
        <taxon>Pseudomonadota</taxon>
        <taxon>Gammaproteobacteria</taxon>
        <taxon>Enterobacterales</taxon>
        <taxon>Enterobacteriaceae</taxon>
        <taxon>Pseudocitrobacter</taxon>
    </lineage>
</organism>
<accession>A0ABV0HPR8</accession>
<dbReference type="RefSeq" id="WP_347796580.1">
    <property type="nucleotide sequence ID" value="NZ_JAYMYY010000010.1"/>
</dbReference>
<evidence type="ECO:0000313" key="1">
    <source>
        <dbReference type="EMBL" id="MEO3992362.1"/>
    </source>
</evidence>
<reference evidence="1 2" key="1">
    <citation type="submission" date="2024-01" db="EMBL/GenBank/DDBJ databases">
        <title>Pseudocitrobacter sp. Endophytic strain Cyp-38L.</title>
        <authorList>
            <person name="Amer M.A."/>
            <person name="Hamed S.M."/>
        </authorList>
    </citation>
    <scope>NUCLEOTIDE SEQUENCE [LARGE SCALE GENOMIC DNA]</scope>
    <source>
        <strain evidence="1 2">Cyp38S</strain>
    </source>
</reference>
<proteinExistence type="predicted"/>
<dbReference type="EMBL" id="JAYMYY010000010">
    <property type="protein sequence ID" value="MEO3992362.1"/>
    <property type="molecule type" value="Genomic_DNA"/>
</dbReference>